<dbReference type="Proteomes" id="UP000035955">
    <property type="component" value="Unassembled WGS sequence"/>
</dbReference>
<evidence type="ECO:0000313" key="2">
    <source>
        <dbReference type="Proteomes" id="UP000035955"/>
    </source>
</evidence>
<sequence>MTYAEIKEAIARVHPASLHGLSCQLWGLMGAWALTEDQVGELSEAIEARRPASRASPVAASPDSPAVPLAAVMEQASIFLPRTRPRISCQTASERDP</sequence>
<proteinExistence type="predicted"/>
<accession>A0A0J6SN32</accession>
<evidence type="ECO:0000313" key="1">
    <source>
        <dbReference type="EMBL" id="KMO35069.1"/>
    </source>
</evidence>
<keyword evidence="2" id="KW-1185">Reference proteome</keyword>
<reference evidence="1 2" key="1">
    <citation type="submission" date="2015-03" db="EMBL/GenBank/DDBJ databases">
        <title>Genome sequencing of Methylobacterium variabile DSM 16961.</title>
        <authorList>
            <person name="Chaudhry V."/>
            <person name="Patil P.B."/>
        </authorList>
    </citation>
    <scope>NUCLEOTIDE SEQUENCE [LARGE SCALE GENOMIC DNA]</scope>
    <source>
        <strain evidence="1 2">DSM 16961</strain>
    </source>
</reference>
<comment type="caution">
    <text evidence="1">The sequence shown here is derived from an EMBL/GenBank/DDBJ whole genome shotgun (WGS) entry which is preliminary data.</text>
</comment>
<dbReference type="PATRIC" id="fig|298794.3.peg.725"/>
<dbReference type="AlphaFoldDB" id="A0A0J6SN32"/>
<gene>
    <name evidence="1" type="ORF">VQ02_17830</name>
</gene>
<dbReference type="EMBL" id="LABY01000123">
    <property type="protein sequence ID" value="KMO35069.1"/>
    <property type="molecule type" value="Genomic_DNA"/>
</dbReference>
<name>A0A0J6SN32_9HYPH</name>
<protein>
    <submittedName>
        <fullName evidence="1">Uncharacterized protein</fullName>
    </submittedName>
</protein>
<organism evidence="1 2">
    <name type="scientific">Methylobacterium variabile</name>
    <dbReference type="NCBI Taxonomy" id="298794"/>
    <lineage>
        <taxon>Bacteria</taxon>
        <taxon>Pseudomonadati</taxon>
        <taxon>Pseudomonadota</taxon>
        <taxon>Alphaproteobacteria</taxon>
        <taxon>Hyphomicrobiales</taxon>
        <taxon>Methylobacteriaceae</taxon>
        <taxon>Methylobacterium</taxon>
    </lineage>
</organism>